<evidence type="ECO:0000313" key="5">
    <source>
        <dbReference type="Proteomes" id="UP000317227"/>
    </source>
</evidence>
<dbReference type="InterPro" id="IPR013325">
    <property type="entry name" value="RNA_pol_sigma_r2"/>
</dbReference>
<evidence type="ECO:0000313" key="4">
    <source>
        <dbReference type="Proteomes" id="UP000240931"/>
    </source>
</evidence>
<dbReference type="EMBL" id="LT960551">
    <property type="protein sequence ID" value="SOK58775.1"/>
    <property type="molecule type" value="Genomic_DNA"/>
</dbReference>
<gene>
    <name evidence="2" type="primary">g498</name>
</gene>
<accession>A0A2C9CY62</accession>
<dbReference type="InterPro" id="IPR013324">
    <property type="entry name" value="RNA_pol_sigma_r3/r4-like"/>
</dbReference>
<reference evidence="3 5" key="3">
    <citation type="submission" date="2019-06" db="EMBL/GenBank/DDBJ databases">
        <authorList>
            <person name="Bower L."/>
            <person name="Leinonen R."/>
        </authorList>
    </citation>
    <scope>NUCLEOTIDE SEQUENCE [LARGE SCALE GENOMIC DNA]</scope>
</reference>
<feature type="domain" description="RNA polymerase sigma-70 region 2" evidence="1">
    <location>
        <begin position="91"/>
        <end position="148"/>
    </location>
</feature>
<dbReference type="GeneID" id="40100916"/>
<name>A0A2C9CY62_9CAUD</name>
<dbReference type="GO" id="GO:0003700">
    <property type="term" value="F:DNA-binding transcription factor activity"/>
    <property type="evidence" value="ECO:0007669"/>
    <property type="project" value="InterPro"/>
</dbReference>
<dbReference type="OrthoDB" id="6615at10239"/>
<organism evidence="2 4">
    <name type="scientific">Yersinia phage fHe-Yen9-04</name>
    <dbReference type="NCBI Taxonomy" id="2052742"/>
    <lineage>
        <taxon>Viruses</taxon>
        <taxon>Duplodnaviria</taxon>
        <taxon>Heunggongvirae</taxon>
        <taxon>Uroviricota</taxon>
        <taxon>Caudoviricetes</taxon>
        <taxon>Eneladusvirus</taxon>
        <taxon>Eneladusvirus Yen904</taxon>
    </lineage>
</organism>
<dbReference type="SUPFAM" id="SSF88946">
    <property type="entry name" value="Sigma2 domain of RNA polymerase sigma factors"/>
    <property type="match status" value="1"/>
</dbReference>
<dbReference type="KEGG" id="vg:40100916"/>
<dbReference type="Gene3D" id="1.20.140.160">
    <property type="match status" value="1"/>
</dbReference>
<dbReference type="Proteomes" id="UP000317227">
    <property type="component" value="Segment"/>
</dbReference>
<reference evidence="2" key="1">
    <citation type="submission" date="2017-10" db="EMBL/GenBank/DDBJ databases">
        <authorList>
            <person name="Banno H."/>
            <person name="Chua N.-H."/>
        </authorList>
    </citation>
    <scope>NUCLEOTIDE SEQUENCE [LARGE SCALE GENOMIC DNA]</scope>
</reference>
<evidence type="ECO:0000259" key="1">
    <source>
        <dbReference type="Pfam" id="PF04542"/>
    </source>
</evidence>
<dbReference type="PANTHER" id="PTHR30603">
    <property type="entry name" value="RNA POLYMERASE SIGMA FACTOR RPO"/>
    <property type="match status" value="1"/>
</dbReference>
<evidence type="ECO:0000313" key="2">
    <source>
        <dbReference type="EMBL" id="SOK58775.1"/>
    </source>
</evidence>
<dbReference type="GO" id="GO:0006352">
    <property type="term" value="P:DNA-templated transcription initiation"/>
    <property type="evidence" value="ECO:0007669"/>
    <property type="project" value="InterPro"/>
</dbReference>
<protein>
    <submittedName>
        <fullName evidence="2">Group 2 RNA polymerase sigma factor @ RNA polymerase sigma factor RpoD</fullName>
    </submittedName>
</protein>
<evidence type="ECO:0000313" key="3">
    <source>
        <dbReference type="EMBL" id="VUE36544.1"/>
    </source>
</evidence>
<dbReference type="RefSeq" id="YP_009624108.1">
    <property type="nucleotide sequence ID" value="NC_042116.1"/>
</dbReference>
<dbReference type="InterPro" id="IPR050239">
    <property type="entry name" value="Sigma-70_RNA_pol_init_factors"/>
</dbReference>
<sequence>MSIKKLNLDEIQDEILDECFENDDKTLDSLVIDEDDFDNESTEEVIDNGLTMDKIKSKVKSDQYVSNEDLVRKVQNNIDVERSKELLIMFNSGLVYNEAKNCTCNIPFQDKVQYGFEGLIKAIHGFNTNFKTLFSTYATTAIRQHMYRNGNNDVRMVALPEHLSMFNIRIQGFIERSMNDAGGYPTHEQIAAGTGIDIRSVKRIMNYNSNTFSIDTPMVRGGDEGSQQTLKDMIAGDSADYFVDERCVSKDFLSTMDEILNELLEHERVLIGLVHGLDGYRTHTFDEIISTGYIDSNGSYVTSKATLSRRYNNIMDKVRRIVERKEISFD</sequence>
<dbReference type="Gene3D" id="1.20.120.1810">
    <property type="match status" value="1"/>
</dbReference>
<dbReference type="SUPFAM" id="SSF88659">
    <property type="entry name" value="Sigma3 and sigma4 domains of RNA polymerase sigma factors"/>
    <property type="match status" value="1"/>
</dbReference>
<dbReference type="EMBL" id="LR596615">
    <property type="protein sequence ID" value="VUE36544.1"/>
    <property type="molecule type" value="Genomic_DNA"/>
</dbReference>
<proteinExistence type="predicted"/>
<dbReference type="Proteomes" id="UP000240931">
    <property type="component" value="Segment"/>
</dbReference>
<reference evidence="4" key="2">
    <citation type="submission" date="2017-10" db="EMBL/GenBank/DDBJ databases">
        <authorList>
            <person name="Skurnik M."/>
        </authorList>
    </citation>
    <scope>NUCLEOTIDE SEQUENCE [LARGE SCALE GENOMIC DNA]</scope>
</reference>
<dbReference type="PANTHER" id="PTHR30603:SF47">
    <property type="entry name" value="RNA POLYMERASE SIGMA FACTOR SIGD, CHLOROPLASTIC"/>
    <property type="match status" value="1"/>
</dbReference>
<keyword evidence="4" id="KW-1185">Reference proteome</keyword>
<dbReference type="Pfam" id="PF04542">
    <property type="entry name" value="Sigma70_r2"/>
    <property type="match status" value="1"/>
</dbReference>
<dbReference type="InterPro" id="IPR007627">
    <property type="entry name" value="RNA_pol_sigma70_r2"/>
</dbReference>